<sequence>MEGLILYLHVGTNPCVYPFWSRLFLGGHMGPPLLVLPDEETLPQRI</sequence>
<protein>
    <submittedName>
        <fullName evidence="1">Uncharacterized protein</fullName>
    </submittedName>
</protein>
<gene>
    <name evidence="1" type="ORF">METZ01_LOCUS50666</name>
</gene>
<evidence type="ECO:0000313" key="1">
    <source>
        <dbReference type="EMBL" id="SUZ97812.1"/>
    </source>
</evidence>
<proteinExistence type="predicted"/>
<name>A0A381S158_9ZZZZ</name>
<accession>A0A381S158</accession>
<dbReference type="EMBL" id="UINC01002543">
    <property type="protein sequence ID" value="SUZ97812.1"/>
    <property type="molecule type" value="Genomic_DNA"/>
</dbReference>
<dbReference type="AlphaFoldDB" id="A0A381S158"/>
<reference evidence="1" key="1">
    <citation type="submission" date="2018-05" db="EMBL/GenBank/DDBJ databases">
        <authorList>
            <person name="Lanie J.A."/>
            <person name="Ng W.-L."/>
            <person name="Kazmierczak K.M."/>
            <person name="Andrzejewski T.M."/>
            <person name="Davidsen T.M."/>
            <person name="Wayne K.J."/>
            <person name="Tettelin H."/>
            <person name="Glass J.I."/>
            <person name="Rusch D."/>
            <person name="Podicherti R."/>
            <person name="Tsui H.-C.T."/>
            <person name="Winkler M.E."/>
        </authorList>
    </citation>
    <scope>NUCLEOTIDE SEQUENCE</scope>
</reference>
<organism evidence="1">
    <name type="scientific">marine metagenome</name>
    <dbReference type="NCBI Taxonomy" id="408172"/>
    <lineage>
        <taxon>unclassified sequences</taxon>
        <taxon>metagenomes</taxon>
        <taxon>ecological metagenomes</taxon>
    </lineage>
</organism>